<keyword evidence="1" id="KW-0812">Transmembrane</keyword>
<accession>A0A381SND0</accession>
<feature type="transmembrane region" description="Helical" evidence="1">
    <location>
        <begin position="46"/>
        <end position="70"/>
    </location>
</feature>
<dbReference type="AlphaFoldDB" id="A0A381SND0"/>
<reference evidence="2" key="1">
    <citation type="submission" date="2018-05" db="EMBL/GenBank/DDBJ databases">
        <authorList>
            <person name="Lanie J.A."/>
            <person name="Ng W.-L."/>
            <person name="Kazmierczak K.M."/>
            <person name="Andrzejewski T.M."/>
            <person name="Davidsen T.M."/>
            <person name="Wayne K.J."/>
            <person name="Tettelin H."/>
            <person name="Glass J.I."/>
            <person name="Rusch D."/>
            <person name="Podicherti R."/>
            <person name="Tsui H.-C.T."/>
            <person name="Winkler M.E."/>
        </authorList>
    </citation>
    <scope>NUCLEOTIDE SEQUENCE</scope>
</reference>
<organism evidence="2">
    <name type="scientific">marine metagenome</name>
    <dbReference type="NCBI Taxonomy" id="408172"/>
    <lineage>
        <taxon>unclassified sequences</taxon>
        <taxon>metagenomes</taxon>
        <taxon>ecological metagenomes</taxon>
    </lineage>
</organism>
<keyword evidence="1" id="KW-1133">Transmembrane helix</keyword>
<dbReference type="EMBL" id="UINC01003346">
    <property type="protein sequence ID" value="SVA05506.1"/>
    <property type="molecule type" value="Genomic_DNA"/>
</dbReference>
<sequence length="79" mass="8561">MTFGIALPGAFLYIKIALVASVCLWLTRRVYKMVAKAGIYYRGPALLVTSARVLIVSATVILFIITPLLALTLGVSYRG</sequence>
<keyword evidence="1" id="KW-0472">Membrane</keyword>
<gene>
    <name evidence="2" type="ORF">METZ01_LOCUS58360</name>
</gene>
<evidence type="ECO:0000256" key="1">
    <source>
        <dbReference type="SAM" id="Phobius"/>
    </source>
</evidence>
<proteinExistence type="predicted"/>
<feature type="transmembrane region" description="Helical" evidence="1">
    <location>
        <begin position="6"/>
        <end position="26"/>
    </location>
</feature>
<name>A0A381SND0_9ZZZZ</name>
<evidence type="ECO:0000313" key="2">
    <source>
        <dbReference type="EMBL" id="SVA05506.1"/>
    </source>
</evidence>
<protein>
    <submittedName>
        <fullName evidence="2">Uncharacterized protein</fullName>
    </submittedName>
</protein>